<dbReference type="GO" id="GO:0046872">
    <property type="term" value="F:metal ion binding"/>
    <property type="evidence" value="ECO:0007669"/>
    <property type="project" value="UniProtKB-KW"/>
</dbReference>
<accession>A0A7H1Q9E0</accession>
<evidence type="ECO:0000313" key="12">
    <source>
        <dbReference type="EMBL" id="QNT96920.1"/>
    </source>
</evidence>
<comment type="pathway">
    <text evidence="3 10">Cofactor biosynthesis; tetrahydrofolate biosynthesis; 7,8-dihydrofolate from 2-amino-4-hydroxy-6-hydroxymethyl-7,8-dihydropteridine diphosphate and 4-aminobenzoate: step 1/2.</text>
</comment>
<dbReference type="Pfam" id="PF00809">
    <property type="entry name" value="Pterin_bind"/>
    <property type="match status" value="1"/>
</dbReference>
<name>A0A7H1Q9E0_9ACTN</name>
<dbReference type="GO" id="GO:0046656">
    <property type="term" value="P:folic acid biosynthetic process"/>
    <property type="evidence" value="ECO:0007669"/>
    <property type="project" value="UniProtKB-KW"/>
</dbReference>
<evidence type="ECO:0000256" key="10">
    <source>
        <dbReference type="RuleBase" id="RU361205"/>
    </source>
</evidence>
<dbReference type="AlphaFoldDB" id="A0A7H1Q9E0"/>
<evidence type="ECO:0000259" key="11">
    <source>
        <dbReference type="PROSITE" id="PS50972"/>
    </source>
</evidence>
<dbReference type="GO" id="GO:0046654">
    <property type="term" value="P:tetrahydrofolate biosynthetic process"/>
    <property type="evidence" value="ECO:0007669"/>
    <property type="project" value="UniProtKB-UniPathway"/>
</dbReference>
<comment type="similarity">
    <text evidence="4 10">Belongs to the DHPS family.</text>
</comment>
<comment type="catalytic activity">
    <reaction evidence="1">
        <text>(7,8-dihydropterin-6-yl)methyl diphosphate + 4-aminobenzoate = 7,8-dihydropteroate + diphosphate</text>
        <dbReference type="Rhea" id="RHEA:19949"/>
        <dbReference type="ChEBI" id="CHEBI:17836"/>
        <dbReference type="ChEBI" id="CHEBI:17839"/>
        <dbReference type="ChEBI" id="CHEBI:33019"/>
        <dbReference type="ChEBI" id="CHEBI:72950"/>
        <dbReference type="EC" id="2.5.1.15"/>
    </reaction>
</comment>
<evidence type="ECO:0000256" key="1">
    <source>
        <dbReference type="ARBA" id="ARBA00000012"/>
    </source>
</evidence>
<sequence length="288" mass="30397">MPPMAPGALSAAGDRRGPLLVGIVNITEDSFSDGGRYLDAEAALRQALRLRAEGADIVELGPAASNPDSARVPAEQECARLAPVLDRLAAEDIPCSVDSFLPETQGFALARGVAFLNDIQGFPHPEHYGELAAARCGLVVMHSVQRLGPATRVPTDPAEVWEGILEFFAERLAALRDAGIDRDRLVVDPGLGYFLGSNPETSFAVLGGVRSLKEEFGLPVMISASRKSFLRSVTGRAIAESGPATLAAEIHAALDGADYIRTHDVGALHDALTVLRAVTEQATVLSGR</sequence>
<dbReference type="EC" id="2.5.1.15" evidence="5 10"/>
<dbReference type="NCBIfam" id="TIGR01496">
    <property type="entry name" value="DHPS"/>
    <property type="match status" value="1"/>
</dbReference>
<dbReference type="InterPro" id="IPR006390">
    <property type="entry name" value="DHP_synth_dom"/>
</dbReference>
<evidence type="ECO:0000256" key="6">
    <source>
        <dbReference type="ARBA" id="ARBA00022679"/>
    </source>
</evidence>
<dbReference type="PROSITE" id="PS50972">
    <property type="entry name" value="PTERIN_BINDING"/>
    <property type="match status" value="1"/>
</dbReference>
<dbReference type="EMBL" id="CP051006">
    <property type="protein sequence ID" value="QNT96920.1"/>
    <property type="molecule type" value="Genomic_DNA"/>
</dbReference>
<dbReference type="UniPathway" id="UPA00077">
    <property type="reaction ID" value="UER00156"/>
</dbReference>
<feature type="domain" description="Pterin-binding" evidence="11">
    <location>
        <begin position="18"/>
        <end position="273"/>
    </location>
</feature>
<keyword evidence="7 10" id="KW-0479">Metal-binding</keyword>
<dbReference type="PANTHER" id="PTHR20941:SF1">
    <property type="entry name" value="FOLIC ACID SYNTHESIS PROTEIN FOL1"/>
    <property type="match status" value="1"/>
</dbReference>
<evidence type="ECO:0000313" key="13">
    <source>
        <dbReference type="Proteomes" id="UP000516422"/>
    </source>
</evidence>
<evidence type="ECO:0000256" key="3">
    <source>
        <dbReference type="ARBA" id="ARBA00004763"/>
    </source>
</evidence>
<dbReference type="InterPro" id="IPR011005">
    <property type="entry name" value="Dihydropteroate_synth-like_sf"/>
</dbReference>
<dbReference type="SUPFAM" id="SSF51717">
    <property type="entry name" value="Dihydropteroate synthetase-like"/>
    <property type="match status" value="1"/>
</dbReference>
<dbReference type="Proteomes" id="UP000516422">
    <property type="component" value="Chromosome"/>
</dbReference>
<reference evidence="12 13" key="1">
    <citation type="submission" date="2020-04" db="EMBL/GenBank/DDBJ databases">
        <title>Characterization and engineering of Streptomyces griseofuscus DSM40191 as a potential heterologous host for expression of BGCs.</title>
        <authorList>
            <person name="Gren T."/>
            <person name="Whitford C.M."/>
            <person name="Mohite O.S."/>
            <person name="Joergensen T.S."/>
            <person name="Nielsen J.B."/>
            <person name="Lee S.Y."/>
            <person name="Weber T."/>
        </authorList>
    </citation>
    <scope>NUCLEOTIDE SEQUENCE [LARGE SCALE GENOMIC DNA]</scope>
    <source>
        <strain evidence="12 13">DSM 40191</strain>
    </source>
</reference>
<dbReference type="InterPro" id="IPR045031">
    <property type="entry name" value="DHP_synth-like"/>
</dbReference>
<proteinExistence type="inferred from homology"/>
<evidence type="ECO:0000256" key="4">
    <source>
        <dbReference type="ARBA" id="ARBA00009503"/>
    </source>
</evidence>
<dbReference type="InterPro" id="IPR000489">
    <property type="entry name" value="Pterin-binding_dom"/>
</dbReference>
<evidence type="ECO:0000256" key="5">
    <source>
        <dbReference type="ARBA" id="ARBA00012458"/>
    </source>
</evidence>
<dbReference type="PROSITE" id="PS00792">
    <property type="entry name" value="DHPS_1"/>
    <property type="match status" value="1"/>
</dbReference>
<organism evidence="12 13">
    <name type="scientific">Streptomyces griseofuscus</name>
    <dbReference type="NCBI Taxonomy" id="146922"/>
    <lineage>
        <taxon>Bacteria</taxon>
        <taxon>Bacillati</taxon>
        <taxon>Actinomycetota</taxon>
        <taxon>Actinomycetes</taxon>
        <taxon>Kitasatosporales</taxon>
        <taxon>Streptomycetaceae</taxon>
        <taxon>Streptomyces</taxon>
    </lineage>
</organism>
<dbReference type="GO" id="GO:0005829">
    <property type="term" value="C:cytosol"/>
    <property type="evidence" value="ECO:0007669"/>
    <property type="project" value="TreeGrafter"/>
</dbReference>
<keyword evidence="8 10" id="KW-0460">Magnesium</keyword>
<dbReference type="Gene3D" id="3.20.20.20">
    <property type="entry name" value="Dihydropteroate synthase-like"/>
    <property type="match status" value="1"/>
</dbReference>
<dbReference type="PANTHER" id="PTHR20941">
    <property type="entry name" value="FOLATE SYNTHESIS PROTEINS"/>
    <property type="match status" value="1"/>
</dbReference>
<evidence type="ECO:0000256" key="2">
    <source>
        <dbReference type="ARBA" id="ARBA00001946"/>
    </source>
</evidence>
<dbReference type="GO" id="GO:0004156">
    <property type="term" value="F:dihydropteroate synthase activity"/>
    <property type="evidence" value="ECO:0007669"/>
    <property type="project" value="UniProtKB-EC"/>
</dbReference>
<evidence type="ECO:0000256" key="8">
    <source>
        <dbReference type="ARBA" id="ARBA00022842"/>
    </source>
</evidence>
<evidence type="ECO:0000256" key="7">
    <source>
        <dbReference type="ARBA" id="ARBA00022723"/>
    </source>
</evidence>
<comment type="cofactor">
    <cofactor evidence="2 10">
        <name>Mg(2+)</name>
        <dbReference type="ChEBI" id="CHEBI:18420"/>
    </cofactor>
</comment>
<comment type="function">
    <text evidence="10">Catalyzes the condensation of para-aminobenzoate (pABA) with 6-hydroxymethyl-7,8-dihydropterin diphosphate (DHPt-PP) to form 7,8-dihydropteroate (H2Pte), the immediate precursor of folate derivatives.</text>
</comment>
<evidence type="ECO:0000256" key="9">
    <source>
        <dbReference type="ARBA" id="ARBA00022909"/>
    </source>
</evidence>
<dbReference type="CDD" id="cd00739">
    <property type="entry name" value="DHPS"/>
    <property type="match status" value="1"/>
</dbReference>
<keyword evidence="9 10" id="KW-0289">Folate biosynthesis</keyword>
<keyword evidence="6 10" id="KW-0808">Transferase</keyword>
<gene>
    <name evidence="12" type="primary">folP_3</name>
    <name evidence="12" type="ORF">HEP81_06685</name>
</gene>
<dbReference type="KEGG" id="sgf:HEP81_06685"/>
<protein>
    <recommendedName>
        <fullName evidence="5 10">Dihydropteroate synthase</fullName>
        <shortName evidence="10">DHPS</shortName>
        <ecNumber evidence="5 10">2.5.1.15</ecNumber>
    </recommendedName>
    <alternativeName>
        <fullName evidence="10">Dihydropteroate pyrophosphorylase</fullName>
    </alternativeName>
</protein>